<feature type="region of interest" description="Disordered" evidence="1">
    <location>
        <begin position="411"/>
        <end position="440"/>
    </location>
</feature>
<keyword evidence="2" id="KW-0472">Membrane</keyword>
<name>A0A6J7IGT2_9ZZZZ</name>
<gene>
    <name evidence="3" type="ORF">UFOPK3772_00216</name>
</gene>
<evidence type="ECO:0000256" key="1">
    <source>
        <dbReference type="SAM" id="MobiDB-lite"/>
    </source>
</evidence>
<feature type="transmembrane region" description="Helical" evidence="2">
    <location>
        <begin position="20"/>
        <end position="42"/>
    </location>
</feature>
<keyword evidence="2" id="KW-0812">Transmembrane</keyword>
<keyword evidence="2" id="KW-1133">Transmembrane helix</keyword>
<feature type="compositionally biased region" description="Low complexity" evidence="1">
    <location>
        <begin position="419"/>
        <end position="440"/>
    </location>
</feature>
<proteinExistence type="predicted"/>
<sequence>MRSPVRARAASDDGFTLVEVLAAMVVFILVSTATVSILILALRTVRENSDRVQAANIARSQVDAMRFLGASLIPKGLSLGGPTGTDPSFTVRTTANWVGLSQTVSACEAAQPGQAYVRVHVEVSSANLSGPQVIDTIVVPESGDTADGTGATTVAVVDQLGAPVSDVAVRGLDAIKPTNAFTLTTGSDGCLFLPGLAPTGSLIVTVSRTGYVSSTPTGTSQTLLVTSGSVTRSTFELAAQSSIVFASALPTYLMPPLMPVSWQVNTTGAALTAATAGATVGQLWPNTNGFSAWAGSCADANPTAYGVAHQAFAFIAGQSTIAALAVAPVRIRGLPADADVTAFYDGTDPACAGQSFALGKSDILGVLKVGLPYGQWRFQTPGQVQTLLAPLLPSPDSTPLTEVVVNFTLADLDNPSPSPSGTAAPTSTATPSPTATGGTP</sequence>
<evidence type="ECO:0000313" key="3">
    <source>
        <dbReference type="EMBL" id="CAB4930443.1"/>
    </source>
</evidence>
<accession>A0A6J7IGT2</accession>
<evidence type="ECO:0000256" key="2">
    <source>
        <dbReference type="SAM" id="Phobius"/>
    </source>
</evidence>
<organism evidence="3">
    <name type="scientific">freshwater metagenome</name>
    <dbReference type="NCBI Taxonomy" id="449393"/>
    <lineage>
        <taxon>unclassified sequences</taxon>
        <taxon>metagenomes</taxon>
        <taxon>ecological metagenomes</taxon>
    </lineage>
</organism>
<dbReference type="Gene3D" id="2.60.40.1120">
    <property type="entry name" value="Carboxypeptidase-like, regulatory domain"/>
    <property type="match status" value="1"/>
</dbReference>
<dbReference type="EMBL" id="CAFBNE010000004">
    <property type="protein sequence ID" value="CAB4930443.1"/>
    <property type="molecule type" value="Genomic_DNA"/>
</dbReference>
<dbReference type="AlphaFoldDB" id="A0A6J7IGT2"/>
<protein>
    <submittedName>
        <fullName evidence="3">Unannotated protein</fullName>
    </submittedName>
</protein>
<reference evidence="3" key="1">
    <citation type="submission" date="2020-05" db="EMBL/GenBank/DDBJ databases">
        <authorList>
            <person name="Chiriac C."/>
            <person name="Salcher M."/>
            <person name="Ghai R."/>
            <person name="Kavagutti S V."/>
        </authorList>
    </citation>
    <scope>NUCLEOTIDE SEQUENCE</scope>
</reference>